<dbReference type="CDD" id="cd02440">
    <property type="entry name" value="AdoMet_MTases"/>
    <property type="match status" value="1"/>
</dbReference>
<evidence type="ECO:0000313" key="7">
    <source>
        <dbReference type="EMBL" id="RNM13304.1"/>
    </source>
</evidence>
<gene>
    <name evidence="7" type="ORF">EFL26_15950</name>
</gene>
<proteinExistence type="predicted"/>
<evidence type="ECO:0000256" key="5">
    <source>
        <dbReference type="ARBA" id="ARBA00022691"/>
    </source>
</evidence>
<keyword evidence="4 7" id="KW-0808">Transferase</keyword>
<dbReference type="InterPro" id="IPR022642">
    <property type="entry name" value="CheR_C"/>
</dbReference>
<evidence type="ECO:0000256" key="3">
    <source>
        <dbReference type="ARBA" id="ARBA00022603"/>
    </source>
</evidence>
<dbReference type="InterPro" id="IPR036804">
    <property type="entry name" value="CheR_N_sf"/>
</dbReference>
<dbReference type="Pfam" id="PF01739">
    <property type="entry name" value="CheR"/>
    <property type="match status" value="1"/>
</dbReference>
<dbReference type="Gene3D" id="1.10.155.10">
    <property type="entry name" value="Chemotaxis receptor methyltransferase CheR, N-terminal domain"/>
    <property type="match status" value="1"/>
</dbReference>
<dbReference type="SMART" id="SM00138">
    <property type="entry name" value="MeTrc"/>
    <property type="match status" value="1"/>
</dbReference>
<evidence type="ECO:0000256" key="1">
    <source>
        <dbReference type="ARBA" id="ARBA00001541"/>
    </source>
</evidence>
<dbReference type="InterPro" id="IPR022641">
    <property type="entry name" value="CheR_N"/>
</dbReference>
<organism evidence="7 8">
    <name type="scientific">Nocardioides pocheonensis</name>
    <dbReference type="NCBI Taxonomy" id="661485"/>
    <lineage>
        <taxon>Bacteria</taxon>
        <taxon>Bacillati</taxon>
        <taxon>Actinomycetota</taxon>
        <taxon>Actinomycetes</taxon>
        <taxon>Propionibacteriales</taxon>
        <taxon>Nocardioidaceae</taxon>
        <taxon>Nocardioides</taxon>
    </lineage>
</organism>
<dbReference type="OrthoDB" id="9816309at2"/>
<dbReference type="Gene3D" id="3.40.50.150">
    <property type="entry name" value="Vaccinia Virus protein VP39"/>
    <property type="match status" value="1"/>
</dbReference>
<dbReference type="GO" id="GO:0008983">
    <property type="term" value="F:protein-glutamate O-methyltransferase activity"/>
    <property type="evidence" value="ECO:0007669"/>
    <property type="project" value="UniProtKB-EC"/>
</dbReference>
<dbReference type="PRINTS" id="PR00996">
    <property type="entry name" value="CHERMTFRASE"/>
</dbReference>
<comment type="caution">
    <text evidence="7">The sequence shown here is derived from an EMBL/GenBank/DDBJ whole genome shotgun (WGS) entry which is preliminary data.</text>
</comment>
<dbReference type="Pfam" id="PF03705">
    <property type="entry name" value="CheR_N"/>
    <property type="match status" value="1"/>
</dbReference>
<sequence length="278" mass="31267">MTITEADFEFISSVVRAESAIVLERGKEYLVESRLLPVAKESGHPTIADLIKQLRRSPMGPLRGQVIEAMTTNETSFFRDVHPFHALSDTVLPELIRARAAERSLNIWSAASSSGQEAYSIAMLVSDALVGQPGWRVRLLATDISQQMLDRTTSGLYSQLEVNRGLPAQRLVKHFTRQGTHWQVNEDLRRMVECRLLNLDAAWPMMPSMDVIFLRNVLIYFDIPTKQRILARVRSLLRPDGYLFLGGAETTLNLDAGFERVQIGNAPAYRLRSEGKTA</sequence>
<dbReference type="RefSeq" id="WP_123223906.1">
    <property type="nucleotide sequence ID" value="NZ_RJSF01000041.1"/>
</dbReference>
<dbReference type="SUPFAM" id="SSF53335">
    <property type="entry name" value="S-adenosyl-L-methionine-dependent methyltransferases"/>
    <property type="match status" value="1"/>
</dbReference>
<dbReference type="InterPro" id="IPR029063">
    <property type="entry name" value="SAM-dependent_MTases_sf"/>
</dbReference>
<evidence type="ECO:0000256" key="4">
    <source>
        <dbReference type="ARBA" id="ARBA00022679"/>
    </source>
</evidence>
<keyword evidence="3 7" id="KW-0489">Methyltransferase</keyword>
<dbReference type="EMBL" id="RJSF01000041">
    <property type="protein sequence ID" value="RNM13304.1"/>
    <property type="molecule type" value="Genomic_DNA"/>
</dbReference>
<dbReference type="InterPro" id="IPR050903">
    <property type="entry name" value="Bact_Chemotaxis_MeTrfase"/>
</dbReference>
<dbReference type="InterPro" id="IPR000780">
    <property type="entry name" value="CheR_MeTrfase"/>
</dbReference>
<evidence type="ECO:0000259" key="6">
    <source>
        <dbReference type="PROSITE" id="PS50123"/>
    </source>
</evidence>
<dbReference type="SUPFAM" id="SSF47757">
    <property type="entry name" value="Chemotaxis receptor methyltransferase CheR, N-terminal domain"/>
    <property type="match status" value="1"/>
</dbReference>
<dbReference type="Proteomes" id="UP000279994">
    <property type="component" value="Unassembled WGS sequence"/>
</dbReference>
<comment type="catalytic activity">
    <reaction evidence="1">
        <text>L-glutamyl-[protein] + S-adenosyl-L-methionine = [protein]-L-glutamate 5-O-methyl ester + S-adenosyl-L-homocysteine</text>
        <dbReference type="Rhea" id="RHEA:24452"/>
        <dbReference type="Rhea" id="RHEA-COMP:10208"/>
        <dbReference type="Rhea" id="RHEA-COMP:10311"/>
        <dbReference type="ChEBI" id="CHEBI:29973"/>
        <dbReference type="ChEBI" id="CHEBI:57856"/>
        <dbReference type="ChEBI" id="CHEBI:59789"/>
        <dbReference type="ChEBI" id="CHEBI:82795"/>
        <dbReference type="EC" id="2.1.1.80"/>
    </reaction>
</comment>
<reference evidence="7 8" key="1">
    <citation type="submission" date="2018-11" db="EMBL/GenBank/DDBJ databases">
        <authorList>
            <person name="Li F."/>
        </authorList>
    </citation>
    <scope>NUCLEOTIDE SEQUENCE [LARGE SCALE GENOMIC DNA]</scope>
    <source>
        <strain evidence="7 8">Gsoil 818</strain>
    </source>
</reference>
<accession>A0A3N0GLD9</accession>
<keyword evidence="5" id="KW-0949">S-adenosyl-L-methionine</keyword>
<dbReference type="PROSITE" id="PS50123">
    <property type="entry name" value="CHER"/>
    <property type="match status" value="1"/>
</dbReference>
<evidence type="ECO:0000256" key="2">
    <source>
        <dbReference type="ARBA" id="ARBA00012534"/>
    </source>
</evidence>
<dbReference type="AlphaFoldDB" id="A0A3N0GLD9"/>
<dbReference type="PANTHER" id="PTHR24422">
    <property type="entry name" value="CHEMOTAXIS PROTEIN METHYLTRANSFERASE"/>
    <property type="match status" value="1"/>
</dbReference>
<feature type="domain" description="CheR-type methyltransferase" evidence="6">
    <location>
        <begin position="1"/>
        <end position="274"/>
    </location>
</feature>
<dbReference type="EC" id="2.1.1.80" evidence="2"/>
<keyword evidence="8" id="KW-1185">Reference proteome</keyword>
<protein>
    <recommendedName>
        <fullName evidence="2">protein-glutamate O-methyltransferase</fullName>
        <ecNumber evidence="2">2.1.1.80</ecNumber>
    </recommendedName>
</protein>
<dbReference type="PANTHER" id="PTHR24422:SF21">
    <property type="entry name" value="CHEMOTAXIS PROTEIN METHYLTRANSFERASE 1"/>
    <property type="match status" value="1"/>
</dbReference>
<name>A0A3N0GLD9_9ACTN</name>
<evidence type="ECO:0000313" key="8">
    <source>
        <dbReference type="Proteomes" id="UP000279994"/>
    </source>
</evidence>
<dbReference type="GO" id="GO:0032259">
    <property type="term" value="P:methylation"/>
    <property type="evidence" value="ECO:0007669"/>
    <property type="project" value="UniProtKB-KW"/>
</dbReference>